<dbReference type="GO" id="GO:0005794">
    <property type="term" value="C:Golgi apparatus"/>
    <property type="evidence" value="ECO:0007669"/>
    <property type="project" value="TreeGrafter"/>
</dbReference>
<dbReference type="PANTHER" id="PTHR22883">
    <property type="entry name" value="ZINC FINGER DHHC DOMAIN CONTAINING PROTEIN"/>
    <property type="match status" value="1"/>
</dbReference>
<evidence type="ECO:0000256" key="2">
    <source>
        <dbReference type="ARBA" id="ARBA00022679"/>
    </source>
</evidence>
<proteinExistence type="inferred from homology"/>
<feature type="transmembrane region" description="Helical" evidence="10">
    <location>
        <begin position="98"/>
        <end position="118"/>
    </location>
</feature>
<organism evidence="12 13">
    <name type="scientific">Rhizopogon vesiculosus</name>
    <dbReference type="NCBI Taxonomy" id="180088"/>
    <lineage>
        <taxon>Eukaryota</taxon>
        <taxon>Fungi</taxon>
        <taxon>Dikarya</taxon>
        <taxon>Basidiomycota</taxon>
        <taxon>Agaricomycotina</taxon>
        <taxon>Agaricomycetes</taxon>
        <taxon>Agaricomycetidae</taxon>
        <taxon>Boletales</taxon>
        <taxon>Suillineae</taxon>
        <taxon>Rhizopogonaceae</taxon>
        <taxon>Rhizopogon</taxon>
    </lineage>
</organism>
<keyword evidence="3 10" id="KW-0812">Transmembrane</keyword>
<evidence type="ECO:0000256" key="1">
    <source>
        <dbReference type="ARBA" id="ARBA00004141"/>
    </source>
</evidence>
<dbReference type="GO" id="GO:0016020">
    <property type="term" value="C:membrane"/>
    <property type="evidence" value="ECO:0007669"/>
    <property type="project" value="UniProtKB-SubCell"/>
</dbReference>
<keyword evidence="4 10" id="KW-1133">Transmembrane helix</keyword>
<comment type="catalytic activity">
    <reaction evidence="9 10">
        <text>L-cysteinyl-[protein] + hexadecanoyl-CoA = S-hexadecanoyl-L-cysteinyl-[protein] + CoA</text>
        <dbReference type="Rhea" id="RHEA:36683"/>
        <dbReference type="Rhea" id="RHEA-COMP:10131"/>
        <dbReference type="Rhea" id="RHEA-COMP:11032"/>
        <dbReference type="ChEBI" id="CHEBI:29950"/>
        <dbReference type="ChEBI" id="CHEBI:57287"/>
        <dbReference type="ChEBI" id="CHEBI:57379"/>
        <dbReference type="ChEBI" id="CHEBI:74151"/>
        <dbReference type="EC" id="2.3.1.225"/>
    </reaction>
</comment>
<feature type="domain" description="Palmitoyltransferase DHHC" evidence="11">
    <location>
        <begin position="48"/>
        <end position="168"/>
    </location>
</feature>
<evidence type="ECO:0000313" key="12">
    <source>
        <dbReference type="EMBL" id="OJA13191.1"/>
    </source>
</evidence>
<sequence>MVFVLANPETLHVTNPAPLPPANPHRTSLHPPPIFSRRPSTKPILLPEYRYCSKDKIVKPPRAHHCQACGTCVLKYDHHSPYIGHCVGAFNHKFFVNFVQWAAILGLWIFATLLGLNVKSQRKSPAPDINIQQIVVMANSALFGILCLLMFMTQVHLIMLNQTIVESLAFRSMEEREQATLAHMYSWYEIRAKRRTQKNWDQEWGRIDKEGNLWWLGSSRENWESVMGKNVWWWFFSDASASTPGALYHTIEDTSDLEVCKSIRFEFTAIGFLH</sequence>
<protein>
    <recommendedName>
        <fullName evidence="10">Palmitoyltransferase</fullName>
        <ecNumber evidence="10">2.3.1.225</ecNumber>
    </recommendedName>
</protein>
<dbReference type="Pfam" id="PF01529">
    <property type="entry name" value="DHHC"/>
    <property type="match status" value="1"/>
</dbReference>
<comment type="similarity">
    <text evidence="10">Belongs to the DHHC palmitoyltransferase family.</text>
</comment>
<evidence type="ECO:0000256" key="3">
    <source>
        <dbReference type="ARBA" id="ARBA00022692"/>
    </source>
</evidence>
<evidence type="ECO:0000256" key="8">
    <source>
        <dbReference type="ARBA" id="ARBA00023315"/>
    </source>
</evidence>
<evidence type="ECO:0000259" key="11">
    <source>
        <dbReference type="Pfam" id="PF01529"/>
    </source>
</evidence>
<evidence type="ECO:0000256" key="5">
    <source>
        <dbReference type="ARBA" id="ARBA00023136"/>
    </source>
</evidence>
<keyword evidence="5 10" id="KW-0472">Membrane</keyword>
<dbReference type="OrthoDB" id="1436450at2759"/>
<evidence type="ECO:0000313" key="13">
    <source>
        <dbReference type="Proteomes" id="UP000183567"/>
    </source>
</evidence>
<evidence type="ECO:0000256" key="6">
    <source>
        <dbReference type="ARBA" id="ARBA00023139"/>
    </source>
</evidence>
<keyword evidence="6" id="KW-0564">Palmitate</keyword>
<dbReference type="GO" id="GO:0006612">
    <property type="term" value="P:protein targeting to membrane"/>
    <property type="evidence" value="ECO:0007669"/>
    <property type="project" value="TreeGrafter"/>
</dbReference>
<reference evidence="12 13" key="1">
    <citation type="submission" date="2016-03" db="EMBL/GenBank/DDBJ databases">
        <title>Comparative genomics of the ectomycorrhizal sister species Rhizopogon vinicolor and Rhizopogon vesiculosus (Basidiomycota: Boletales) reveals a divergence of the mating type B locus.</title>
        <authorList>
            <person name="Mujic A.B."/>
            <person name="Kuo A."/>
            <person name="Tritt A."/>
            <person name="Lipzen A."/>
            <person name="Chen C."/>
            <person name="Johnson J."/>
            <person name="Sharma A."/>
            <person name="Barry K."/>
            <person name="Grigoriev I.V."/>
            <person name="Spatafora J.W."/>
        </authorList>
    </citation>
    <scope>NUCLEOTIDE SEQUENCE [LARGE SCALE GENOMIC DNA]</scope>
    <source>
        <strain evidence="12 13">AM-OR11-056</strain>
    </source>
</reference>
<dbReference type="PROSITE" id="PS50216">
    <property type="entry name" value="DHHC"/>
    <property type="match status" value="1"/>
</dbReference>
<evidence type="ECO:0000256" key="4">
    <source>
        <dbReference type="ARBA" id="ARBA00022989"/>
    </source>
</evidence>
<evidence type="ECO:0000256" key="10">
    <source>
        <dbReference type="RuleBase" id="RU079119"/>
    </source>
</evidence>
<feature type="transmembrane region" description="Helical" evidence="10">
    <location>
        <begin position="130"/>
        <end position="152"/>
    </location>
</feature>
<comment type="caution">
    <text evidence="12">The sequence shown here is derived from an EMBL/GenBank/DDBJ whole genome shotgun (WGS) entry which is preliminary data.</text>
</comment>
<dbReference type="InterPro" id="IPR001594">
    <property type="entry name" value="Palmitoyltrfase_DHHC"/>
</dbReference>
<comment type="subcellular location">
    <subcellularLocation>
        <location evidence="1">Membrane</location>
        <topology evidence="1">Multi-pass membrane protein</topology>
    </subcellularLocation>
</comment>
<dbReference type="STRING" id="180088.A0A1J8PXK6"/>
<name>A0A1J8PXK6_9AGAM</name>
<keyword evidence="8 10" id="KW-0012">Acyltransferase</keyword>
<keyword evidence="13" id="KW-1185">Reference proteome</keyword>
<keyword evidence="2 10" id="KW-0808">Transferase</keyword>
<dbReference type="GO" id="GO:0005783">
    <property type="term" value="C:endoplasmic reticulum"/>
    <property type="evidence" value="ECO:0007669"/>
    <property type="project" value="TreeGrafter"/>
</dbReference>
<dbReference type="EC" id="2.3.1.225" evidence="10"/>
<comment type="domain">
    <text evidence="10">The DHHC domain is required for palmitoyltransferase activity.</text>
</comment>
<keyword evidence="7" id="KW-0449">Lipoprotein</keyword>
<dbReference type="InterPro" id="IPR039859">
    <property type="entry name" value="PFA4/ZDH16/20/ERF2-like"/>
</dbReference>
<dbReference type="Proteomes" id="UP000183567">
    <property type="component" value="Unassembled WGS sequence"/>
</dbReference>
<evidence type="ECO:0000256" key="9">
    <source>
        <dbReference type="ARBA" id="ARBA00048048"/>
    </source>
</evidence>
<evidence type="ECO:0000256" key="7">
    <source>
        <dbReference type="ARBA" id="ARBA00023288"/>
    </source>
</evidence>
<gene>
    <name evidence="12" type="ORF">AZE42_05600</name>
</gene>
<accession>A0A1J8PXK6</accession>
<dbReference type="EMBL" id="LVVM01004329">
    <property type="protein sequence ID" value="OJA13191.1"/>
    <property type="molecule type" value="Genomic_DNA"/>
</dbReference>
<dbReference type="GO" id="GO:0019706">
    <property type="term" value="F:protein-cysteine S-palmitoyltransferase activity"/>
    <property type="evidence" value="ECO:0007669"/>
    <property type="project" value="UniProtKB-EC"/>
</dbReference>
<dbReference type="AlphaFoldDB" id="A0A1J8PXK6"/>